<dbReference type="OrthoDB" id="9809364at2"/>
<dbReference type="PROSITE" id="PS51257">
    <property type="entry name" value="PROKAR_LIPOPROTEIN"/>
    <property type="match status" value="1"/>
</dbReference>
<keyword evidence="1" id="KW-0732">Signal</keyword>
<gene>
    <name evidence="2" type="ORF">B7P33_02550</name>
</gene>
<organism evidence="2 3">
    <name type="scientific">Sediminicola luteus</name>
    <dbReference type="NCBI Taxonomy" id="319238"/>
    <lineage>
        <taxon>Bacteria</taxon>
        <taxon>Pseudomonadati</taxon>
        <taxon>Bacteroidota</taxon>
        <taxon>Flavobacteriia</taxon>
        <taxon>Flavobacteriales</taxon>
        <taxon>Flavobacteriaceae</taxon>
        <taxon>Sediminicola</taxon>
    </lineage>
</organism>
<evidence type="ECO:0008006" key="4">
    <source>
        <dbReference type="Google" id="ProtNLM"/>
    </source>
</evidence>
<dbReference type="AlphaFoldDB" id="A0A2A4GC67"/>
<sequence>MRPIPVGTKILLVSLVLALCSCHQKPKDPFADYAHVTVPTKLAPGILSTDSIQWNNAFASQTQQLFYTKMGKTNAIGMYIDFRDPNPIGKPIGLPEGQAYSDFYVNPEGQLLLFASNQLENERDTLGDWNIWQSKRLGNSWGNPELLLDQKLEGNQFYPWLTGSGNLYFSTTPDGSRDADIFRLPMQNGKYTSPQRLPWPINTTAMEADAFVSHQEDYMIFAGFDRKQNLGLSDLYICFRIEEQWTAPVWMGPELNSSGYDGSPFVTDNGRYLIFTSSRNSPEEKPFFNHYIVPFSVDKFRKQALKKSQRYALVGKIPQRFEPNLISTPSVEYGGSFAPNDANFYFSTASADFSKRTIRQARFANGKFDAPQVVEMGGKLYDASDVQINTEANALFFKMYGQVANDSTRTDGNIFVSTKTDGQWGAPHLLGPEVNSGYNEYYPMATQSGNLYFSRNLPGRGYDIYCAQKRGDTYLEAQPLSTTINTDLLESDAYVSPDESFMIFVRADAADGLGATDLYISLREKGAWTTPKNMEAYNSKGIDGSPFVDPNGGHLFFTSNRSSPSPETFDGHLDIYVAAFDINDWKN</sequence>
<dbReference type="Proteomes" id="UP000219559">
    <property type="component" value="Unassembled WGS sequence"/>
</dbReference>
<feature type="chain" id="PRO_5013240760" description="WD40-like Beta Propeller Repeat" evidence="1">
    <location>
        <begin position="19"/>
        <end position="587"/>
    </location>
</feature>
<evidence type="ECO:0000313" key="3">
    <source>
        <dbReference type="Proteomes" id="UP000219559"/>
    </source>
</evidence>
<reference evidence="2 3" key="1">
    <citation type="submission" date="2017-04" db="EMBL/GenBank/DDBJ databases">
        <title>A new member of the family Flavobacteriaceae isolated from ascidians.</title>
        <authorList>
            <person name="Chen L."/>
        </authorList>
    </citation>
    <scope>NUCLEOTIDE SEQUENCE [LARGE SCALE GENOMIC DNA]</scope>
    <source>
        <strain evidence="2 3">HQA918</strain>
    </source>
</reference>
<feature type="signal peptide" evidence="1">
    <location>
        <begin position="1"/>
        <end position="18"/>
    </location>
</feature>
<evidence type="ECO:0000313" key="2">
    <source>
        <dbReference type="EMBL" id="PCE66197.1"/>
    </source>
</evidence>
<dbReference type="RefSeq" id="WP_097441719.1">
    <property type="nucleotide sequence ID" value="NZ_NBWU01000001.1"/>
</dbReference>
<dbReference type="Pfam" id="PF07676">
    <property type="entry name" value="PD40"/>
    <property type="match status" value="2"/>
</dbReference>
<evidence type="ECO:0000256" key="1">
    <source>
        <dbReference type="SAM" id="SignalP"/>
    </source>
</evidence>
<comment type="caution">
    <text evidence="2">The sequence shown here is derived from an EMBL/GenBank/DDBJ whole genome shotgun (WGS) entry which is preliminary data.</text>
</comment>
<keyword evidence="3" id="KW-1185">Reference proteome</keyword>
<dbReference type="SUPFAM" id="SSF82171">
    <property type="entry name" value="DPP6 N-terminal domain-like"/>
    <property type="match status" value="1"/>
</dbReference>
<protein>
    <recommendedName>
        <fullName evidence="4">WD40-like Beta Propeller Repeat</fullName>
    </recommendedName>
</protein>
<name>A0A2A4GC67_9FLAO</name>
<proteinExistence type="predicted"/>
<dbReference type="InterPro" id="IPR011659">
    <property type="entry name" value="WD40"/>
</dbReference>
<dbReference type="EMBL" id="NBWU01000001">
    <property type="protein sequence ID" value="PCE66197.1"/>
    <property type="molecule type" value="Genomic_DNA"/>
</dbReference>
<accession>A0A2A4GC67</accession>